<evidence type="ECO:0000259" key="3">
    <source>
        <dbReference type="Pfam" id="PF13251"/>
    </source>
</evidence>
<sequence length="1061" mass="119400">MSSSEDIFSNLSSKFSQLSYGRTKGDISHINCILDEINNLDYRYPLVTNKTKAVLLIHQCCTIIPHDELHLVHKCCRLITNLVIHQHVEIEGQTLSLVTHWCLLGIKHAPSTNTEILTVLKALLTCNDKNSQYLLPLIICNNSPVLAVANGSCLETALVGVQCLEMCTVGDNLKILNVKSELELASTVFLRYLMQEPNVDNLLYNKVLISSLRGLQNVITLHPEFLKKELGLILGVTKSFMVYNIKGIHFQVPQKIVPSILNIPGTPLSVPKEKKGGKIAKQRKPRMSNKKEIKKRVDDDEDTYFPSASDPEDGSASSRMYDGFKTSDSDFSDNEYGRIAKVGTTQDKVRQAALHLLLQIVKMTDKATIFCYWSSFISDDMLMNTNNLSTCILKDPSPKGRMAALHVLLSLITRSKLYLVQAESSKKYTAYTPFSVILGAMVTDLHKCLRLALNENYVTVLLQVFKCLAALVQASPYHRLMPGIIQKIIRNVKIYITHRDAAVQVAALIVLECVLCSEPIVPETKLALLRHRDTNKILRDDKKDRLINNDEPLQDDIEFVDFSSDDEDTNSITSQEMPWLLERCLNNLGVQVAGSTVSSPVKVQSLRVISAMTRNYFDCLIVPFLNEIAKILDLCLNDNYMDLRLHAGRTIDFIGQSLNKHLGVEDDNKCVTPEQGHSFWQILINNSLTALLQSEHHSVLRAVGCDCLASIGPYIFEHFSRDKQILIITLLFPCSHDDDNNVRAATVRALAISVLYPSLRDDPGFVVDVALVIQRMLQDNSLVVRIKASWSLGNLSDALVLNKEDSAKEEIPNHILLQLLQIAIHVSKDSDKIKVNAIRALGNLLQLVNDEMIKQDEFKVAVNEGVSAVIKCCMTGTNMKLRWNSCYAVGKALKLAKFPINDYIQKDSLFSSLTDLILSFPNFKVRINAALALSCINTREGYHNYFAFVWEALLKALENTQNIEDFSEYNHQDHLVDQVCLTLGHLTTLIKPDDFALIKNCTYLYLDLLQQQMRKVLDRLLPEKSSVLLSAATHLRNVSIENYRSEERQLCLDLLKVYTND</sequence>
<reference evidence="4 5" key="1">
    <citation type="journal article" date="2024" name="Insects">
        <title>An Improved Chromosome-Level Genome Assembly of the Firefly Pyrocoelia pectoralis.</title>
        <authorList>
            <person name="Fu X."/>
            <person name="Meyer-Rochow V.B."/>
            <person name="Ballantyne L."/>
            <person name="Zhu X."/>
        </authorList>
    </citation>
    <scope>NUCLEOTIDE SEQUENCE [LARGE SCALE GENOMIC DNA]</scope>
    <source>
        <strain evidence="4">XCY_ONT2</strain>
    </source>
</reference>
<feature type="compositionally biased region" description="Basic and acidic residues" evidence="2">
    <location>
        <begin position="289"/>
        <end position="298"/>
    </location>
</feature>
<dbReference type="SUPFAM" id="SSF48371">
    <property type="entry name" value="ARM repeat"/>
    <property type="match status" value="1"/>
</dbReference>
<organism evidence="4 5">
    <name type="scientific">Pyrocoelia pectoralis</name>
    <dbReference type="NCBI Taxonomy" id="417401"/>
    <lineage>
        <taxon>Eukaryota</taxon>
        <taxon>Metazoa</taxon>
        <taxon>Ecdysozoa</taxon>
        <taxon>Arthropoda</taxon>
        <taxon>Hexapoda</taxon>
        <taxon>Insecta</taxon>
        <taxon>Pterygota</taxon>
        <taxon>Neoptera</taxon>
        <taxon>Endopterygota</taxon>
        <taxon>Coleoptera</taxon>
        <taxon>Polyphaga</taxon>
        <taxon>Elateriformia</taxon>
        <taxon>Elateroidea</taxon>
        <taxon>Lampyridae</taxon>
        <taxon>Lampyrinae</taxon>
        <taxon>Pyrocoelia</taxon>
    </lineage>
</organism>
<feature type="domain" description="DUF4042" evidence="3">
    <location>
        <begin position="348"/>
        <end position="523"/>
    </location>
</feature>
<dbReference type="Pfam" id="PF13251">
    <property type="entry name" value="DUF4042"/>
    <property type="match status" value="1"/>
</dbReference>
<dbReference type="PANTHER" id="PTHR13366">
    <property type="entry name" value="MALARIA ANTIGEN-RELATED"/>
    <property type="match status" value="1"/>
</dbReference>
<dbReference type="InterPro" id="IPR052107">
    <property type="entry name" value="HEAT6"/>
</dbReference>
<evidence type="ECO:0000256" key="1">
    <source>
        <dbReference type="ARBA" id="ARBA00015263"/>
    </source>
</evidence>
<accession>A0AAN7VA31</accession>
<name>A0AAN7VA31_9COLE</name>
<keyword evidence="5" id="KW-1185">Reference proteome</keyword>
<proteinExistence type="predicted"/>
<gene>
    <name evidence="4" type="ORF">RI129_010280</name>
</gene>
<feature type="region of interest" description="Disordered" evidence="2">
    <location>
        <begin position="271"/>
        <end position="319"/>
    </location>
</feature>
<evidence type="ECO:0000256" key="2">
    <source>
        <dbReference type="SAM" id="MobiDB-lite"/>
    </source>
</evidence>
<protein>
    <recommendedName>
        <fullName evidence="1">HEAT repeat-containing protein 6</fullName>
    </recommendedName>
</protein>
<dbReference type="EMBL" id="JAVRBK010000007">
    <property type="protein sequence ID" value="KAK5641733.1"/>
    <property type="molecule type" value="Genomic_DNA"/>
</dbReference>
<feature type="compositionally biased region" description="Basic residues" evidence="2">
    <location>
        <begin position="277"/>
        <end position="288"/>
    </location>
</feature>
<evidence type="ECO:0000313" key="4">
    <source>
        <dbReference type="EMBL" id="KAK5641733.1"/>
    </source>
</evidence>
<dbReference type="PANTHER" id="PTHR13366:SF0">
    <property type="entry name" value="HEAT REPEAT-CONTAINING PROTEIN 6"/>
    <property type="match status" value="1"/>
</dbReference>
<dbReference type="InterPro" id="IPR016024">
    <property type="entry name" value="ARM-type_fold"/>
</dbReference>
<dbReference type="InterPro" id="IPR025283">
    <property type="entry name" value="DUF4042"/>
</dbReference>
<dbReference type="AlphaFoldDB" id="A0AAN7VA31"/>
<dbReference type="Gene3D" id="1.25.10.10">
    <property type="entry name" value="Leucine-rich Repeat Variant"/>
    <property type="match status" value="2"/>
</dbReference>
<dbReference type="Proteomes" id="UP001329430">
    <property type="component" value="Chromosome 7"/>
</dbReference>
<comment type="caution">
    <text evidence="4">The sequence shown here is derived from an EMBL/GenBank/DDBJ whole genome shotgun (WGS) entry which is preliminary data.</text>
</comment>
<evidence type="ECO:0000313" key="5">
    <source>
        <dbReference type="Proteomes" id="UP001329430"/>
    </source>
</evidence>
<dbReference type="InterPro" id="IPR011989">
    <property type="entry name" value="ARM-like"/>
</dbReference>